<dbReference type="RefSeq" id="XP_016763814.1">
    <property type="nucleotide sequence ID" value="XM_016900600.1"/>
</dbReference>
<evidence type="ECO:0000256" key="2">
    <source>
        <dbReference type="SAM" id="SignalP"/>
    </source>
</evidence>
<feature type="transmembrane region" description="Helical" evidence="1">
    <location>
        <begin position="12"/>
        <end position="35"/>
    </location>
</feature>
<dbReference type="HOGENOM" id="CLU_1826510_0_0_1"/>
<dbReference type="AlphaFoldDB" id="M3CPM8"/>
<sequence>MPTTHSLTHSTLLLLYFYSTSTLLCPTIISSSSFVARSSTPSLVPGQARSGKVPTWTNRLYVLQEWSNRYIPGMDRVKTVGRLMNRIVFSGLATLPTYLGCNGSGTSSWEFARRTCTCGALTPTTDGSRLTNGSKKRGYKS</sequence>
<protein>
    <recommendedName>
        <fullName evidence="5">Secreted protein</fullName>
    </recommendedName>
</protein>
<keyword evidence="2" id="KW-0732">Signal</keyword>
<organism evidence="3 4">
    <name type="scientific">Sphaerulina musiva (strain SO2202)</name>
    <name type="common">Poplar stem canker fungus</name>
    <name type="synonym">Septoria musiva</name>
    <dbReference type="NCBI Taxonomy" id="692275"/>
    <lineage>
        <taxon>Eukaryota</taxon>
        <taxon>Fungi</taxon>
        <taxon>Dikarya</taxon>
        <taxon>Ascomycota</taxon>
        <taxon>Pezizomycotina</taxon>
        <taxon>Dothideomycetes</taxon>
        <taxon>Dothideomycetidae</taxon>
        <taxon>Mycosphaerellales</taxon>
        <taxon>Mycosphaerellaceae</taxon>
        <taxon>Sphaerulina</taxon>
    </lineage>
</organism>
<keyword evidence="1" id="KW-0472">Membrane</keyword>
<dbReference type="EMBL" id="KB456261">
    <property type="protein sequence ID" value="EMF15693.1"/>
    <property type="molecule type" value="Genomic_DNA"/>
</dbReference>
<gene>
    <name evidence="3" type="ORF">SEPMUDRAFT_105915</name>
</gene>
<feature type="chain" id="PRO_5004032555" description="Secreted protein" evidence="2">
    <location>
        <begin position="23"/>
        <end position="141"/>
    </location>
</feature>
<name>M3CPM8_SPHMS</name>
<keyword evidence="4" id="KW-1185">Reference proteome</keyword>
<evidence type="ECO:0000313" key="4">
    <source>
        <dbReference type="Proteomes" id="UP000016931"/>
    </source>
</evidence>
<keyword evidence="1" id="KW-1133">Transmembrane helix</keyword>
<evidence type="ECO:0008006" key="5">
    <source>
        <dbReference type="Google" id="ProtNLM"/>
    </source>
</evidence>
<evidence type="ECO:0000313" key="3">
    <source>
        <dbReference type="EMBL" id="EMF15693.1"/>
    </source>
</evidence>
<feature type="signal peptide" evidence="2">
    <location>
        <begin position="1"/>
        <end position="22"/>
    </location>
</feature>
<dbReference type="GeneID" id="27897737"/>
<reference evidence="3 4" key="1">
    <citation type="journal article" date="2012" name="PLoS Pathog.">
        <title>Diverse lifestyles and strategies of plant pathogenesis encoded in the genomes of eighteen Dothideomycetes fungi.</title>
        <authorList>
            <person name="Ohm R.A."/>
            <person name="Feau N."/>
            <person name="Henrissat B."/>
            <person name="Schoch C.L."/>
            <person name="Horwitz B.A."/>
            <person name="Barry K.W."/>
            <person name="Condon B.J."/>
            <person name="Copeland A.C."/>
            <person name="Dhillon B."/>
            <person name="Glaser F."/>
            <person name="Hesse C.N."/>
            <person name="Kosti I."/>
            <person name="LaButti K."/>
            <person name="Lindquist E.A."/>
            <person name="Lucas S."/>
            <person name="Salamov A.A."/>
            <person name="Bradshaw R.E."/>
            <person name="Ciuffetti L."/>
            <person name="Hamelin R.C."/>
            <person name="Kema G.H.J."/>
            <person name="Lawrence C."/>
            <person name="Scott J.A."/>
            <person name="Spatafora J.W."/>
            <person name="Turgeon B.G."/>
            <person name="de Wit P.J.G.M."/>
            <person name="Zhong S."/>
            <person name="Goodwin S.B."/>
            <person name="Grigoriev I.V."/>
        </authorList>
    </citation>
    <scope>NUCLEOTIDE SEQUENCE [LARGE SCALE GENOMIC DNA]</scope>
    <source>
        <strain evidence="3 4">SO2202</strain>
    </source>
</reference>
<proteinExistence type="predicted"/>
<keyword evidence="1" id="KW-0812">Transmembrane</keyword>
<dbReference type="Proteomes" id="UP000016931">
    <property type="component" value="Unassembled WGS sequence"/>
</dbReference>
<accession>M3CPM8</accession>
<evidence type="ECO:0000256" key="1">
    <source>
        <dbReference type="SAM" id="Phobius"/>
    </source>
</evidence>